<dbReference type="Proteomes" id="UP000298313">
    <property type="component" value="Unassembled WGS sequence"/>
</dbReference>
<feature type="transmembrane region" description="Helical" evidence="2">
    <location>
        <begin position="172"/>
        <end position="193"/>
    </location>
</feature>
<keyword evidence="2" id="KW-0472">Membrane</keyword>
<feature type="transmembrane region" description="Helical" evidence="2">
    <location>
        <begin position="213"/>
        <end position="239"/>
    </location>
</feature>
<dbReference type="InterPro" id="IPR046675">
    <property type="entry name" value="DUF6545"/>
</dbReference>
<dbReference type="OrthoDB" id="4925184at2"/>
<dbReference type="AlphaFoldDB" id="A0A4R9AW21"/>
<evidence type="ECO:0000256" key="1">
    <source>
        <dbReference type="SAM" id="MobiDB-lite"/>
    </source>
</evidence>
<evidence type="ECO:0000313" key="4">
    <source>
        <dbReference type="EMBL" id="TFD70970.1"/>
    </source>
</evidence>
<comment type="caution">
    <text evidence="4">The sequence shown here is derived from an EMBL/GenBank/DDBJ whole genome shotgun (WGS) entry which is preliminary data.</text>
</comment>
<dbReference type="InterPro" id="IPR050039">
    <property type="entry name" value="MAB_1171c-like"/>
</dbReference>
<feature type="transmembrane region" description="Helical" evidence="2">
    <location>
        <begin position="6"/>
        <end position="25"/>
    </location>
</feature>
<sequence>MLVAGQLVMAALLWLAALLCLPAAINGRRRLLFWFLAVFALTMTVQPAPVYDVVDAALGGGNITFFAYHAAAIVAVALLNGIVQEATSDDGITRSRRRASIVIVTVIVGVQALLFFGSDWRFTDDYDRLVFNRWDYAVYASTTWFALAYFSVSVAVACLADLPRQRRRVTRVSLVFVALGCLGVLVFALVSIVNATLLSLDQGSGFTRESRGIYFTALITAPICLAVGLGLTTVVDGAASAWRNARDRVLLWRITPLWERLIADSPELSIETPSTRLRLAFGREPGARLYRRYVEVRDSLLLHPRDATTVERDLLDAVERQTHADRAVTGPRRLAPAGTGGESSTEASRTPHTTRLRGPKP</sequence>
<feature type="transmembrane region" description="Helical" evidence="2">
    <location>
        <begin position="99"/>
        <end position="116"/>
    </location>
</feature>
<keyword evidence="2" id="KW-1133">Transmembrane helix</keyword>
<keyword evidence="5" id="KW-1185">Reference proteome</keyword>
<feature type="transmembrane region" description="Helical" evidence="2">
    <location>
        <begin position="136"/>
        <end position="160"/>
    </location>
</feature>
<accession>A0A4R9AW21</accession>
<feature type="compositionally biased region" description="Basic residues" evidence="1">
    <location>
        <begin position="352"/>
        <end position="361"/>
    </location>
</feature>
<feature type="transmembrane region" description="Helical" evidence="2">
    <location>
        <begin position="32"/>
        <end position="51"/>
    </location>
</feature>
<dbReference type="NCBIfam" id="NF042915">
    <property type="entry name" value="MAB_1171c_fam"/>
    <property type="match status" value="1"/>
</dbReference>
<dbReference type="EMBL" id="SOHH01000119">
    <property type="protein sequence ID" value="TFD70970.1"/>
    <property type="molecule type" value="Genomic_DNA"/>
</dbReference>
<feature type="compositionally biased region" description="Polar residues" evidence="1">
    <location>
        <begin position="342"/>
        <end position="351"/>
    </location>
</feature>
<gene>
    <name evidence="4" type="ORF">E3T48_16180</name>
</gene>
<organism evidence="4 5">
    <name type="scientific">Cryobacterium fucosi</name>
    <dbReference type="NCBI Taxonomy" id="1259157"/>
    <lineage>
        <taxon>Bacteria</taxon>
        <taxon>Bacillati</taxon>
        <taxon>Actinomycetota</taxon>
        <taxon>Actinomycetes</taxon>
        <taxon>Micrococcales</taxon>
        <taxon>Microbacteriaceae</taxon>
        <taxon>Cryobacterium</taxon>
    </lineage>
</organism>
<proteinExistence type="predicted"/>
<feature type="transmembrane region" description="Helical" evidence="2">
    <location>
        <begin position="63"/>
        <end position="83"/>
    </location>
</feature>
<feature type="region of interest" description="Disordered" evidence="1">
    <location>
        <begin position="321"/>
        <end position="361"/>
    </location>
</feature>
<reference evidence="4 5" key="1">
    <citation type="submission" date="2019-03" db="EMBL/GenBank/DDBJ databases">
        <title>Genomics of glacier-inhabiting Cryobacterium strains.</title>
        <authorList>
            <person name="Liu Q."/>
            <person name="Xin Y.-H."/>
        </authorList>
    </citation>
    <scope>NUCLEOTIDE SEQUENCE [LARGE SCALE GENOMIC DNA]</scope>
    <source>
        <strain evidence="4 5">Hh4</strain>
    </source>
</reference>
<feature type="domain" description="DUF6545" evidence="3">
    <location>
        <begin position="245"/>
        <end position="337"/>
    </location>
</feature>
<dbReference type="RefSeq" id="WP_134525036.1">
    <property type="nucleotide sequence ID" value="NZ_SOHH01000119.1"/>
</dbReference>
<keyword evidence="2" id="KW-0812">Transmembrane</keyword>
<name>A0A4R9AW21_9MICO</name>
<evidence type="ECO:0000313" key="5">
    <source>
        <dbReference type="Proteomes" id="UP000298313"/>
    </source>
</evidence>
<dbReference type="Pfam" id="PF20182">
    <property type="entry name" value="DUF6545"/>
    <property type="match status" value="1"/>
</dbReference>
<evidence type="ECO:0000256" key="2">
    <source>
        <dbReference type="SAM" id="Phobius"/>
    </source>
</evidence>
<protein>
    <recommendedName>
        <fullName evidence="3">DUF6545 domain-containing protein</fullName>
    </recommendedName>
</protein>
<evidence type="ECO:0000259" key="3">
    <source>
        <dbReference type="Pfam" id="PF20182"/>
    </source>
</evidence>